<dbReference type="AlphaFoldDB" id="A0A511JJT2"/>
<feature type="transmembrane region" description="Helical" evidence="1">
    <location>
        <begin position="521"/>
        <end position="543"/>
    </location>
</feature>
<proteinExistence type="predicted"/>
<reference evidence="2 3" key="1">
    <citation type="submission" date="2019-07" db="EMBL/GenBank/DDBJ databases">
        <title>Whole genome shotgun sequence of Cellulomonas terrae NBRC 100819.</title>
        <authorList>
            <person name="Hosoyama A."/>
            <person name="Uohara A."/>
            <person name="Ohji S."/>
            <person name="Ichikawa N."/>
        </authorList>
    </citation>
    <scope>NUCLEOTIDE SEQUENCE [LARGE SCALE GENOMIC DNA]</scope>
    <source>
        <strain evidence="2 3">NBRC 100819</strain>
    </source>
</reference>
<dbReference type="RefSeq" id="WP_186814796.1">
    <property type="nucleotide sequence ID" value="NZ_BJWH01000007.1"/>
</dbReference>
<sequence>MAELVWRRARAQVAVLVAVLTVMVAGASVVGTCVLLLTASPQRALQLAMVRTPVADVEVGVALGFPEEPDDPDVSEAVAATARDASGAVAEASAMLTAPFGDLPTTTTTWTSTVMRYLPADGRPLRLAYLAELDDRDARGTLATGRWPDAPGEAALPTSAARALGLDVGSATTLGEGPGDGVTALTVVGTFVPRPGPAWDEDPLQGAGVSPNYRGYITGYGPFVVAPGEVAASGVPLRRVALRVQPDLTPATAADLTRAGAGVDALGKELSSALGDRTQNLVVDLPYARTVHAARDQRGVTGSGVLAVALLGAALAATTVVLAARLVAGRRAAEAALLSARGTSRARLVGQAAVESGALAILAMVPATALALALYQVLAGAVGLDPDVVPEGGLLPLVASVAVVTVTLGGLLVLPWLRTGSTRGAREDRVGVVARSGADLLLLALAALAYLQLRAHRVAGGATVDPVLVVAPVLCLVAGAALVLRPLPLLARSAEARAASSRSLTWPLAAWGVARRPQGAAAAFLVVLASACATFGIGFAATWSQSQRDQAAATVGTDLSVPAQLGALGTGATLRAATHGRVSPVTSRPVTLGSRAQGGDGAVQLVAVDTRDADGLLRGRLPSGDWADVTSGLAPAGPVGGIRLTGTSAALVVTGHVADDVPMTATLSLVVQDGDGARAALPAGEVLLDGDPHDLAVAVPPDVRVVAVDTRLAASGDADDPDQPSETAFDLDVTIPGATLEPGGTWSPARPPSSDYVVAALDRITAEDVPEGARLTLDGTAFLPGLFWSEGTLTAIAFEPVDDVPVVVSARLADELGLAVGDGVDLALGPTPVSATVAGIAAYIPSQPRAAALLADVDTLSRATLSQGNLDPLTDAWWVGGTLPDDAAATLDAAGVGPVTDRTAVARESAEGPLRAAQRAAAALLVIAAITLTFVGTALHTTTALEAREVDVARLRGLGALRRSVLRSVLAEQAVLIGVPVLAGGLLGVLACWAVAPLLTVSAEGLRPVPAALVSWPWPAQVATVLLLLLGCAAVVVPLAARAVRRATIARLRMEPGA</sequence>
<feature type="transmembrane region" description="Helical" evidence="1">
    <location>
        <begin position="12"/>
        <end position="37"/>
    </location>
</feature>
<dbReference type="EMBL" id="BJWH01000007">
    <property type="protein sequence ID" value="GEL98165.1"/>
    <property type="molecule type" value="Genomic_DNA"/>
</dbReference>
<keyword evidence="1" id="KW-1133">Transmembrane helix</keyword>
<feature type="transmembrane region" description="Helical" evidence="1">
    <location>
        <begin position="438"/>
        <end position="455"/>
    </location>
</feature>
<dbReference type="Proteomes" id="UP000321049">
    <property type="component" value="Unassembled WGS sequence"/>
</dbReference>
<organism evidence="2 3">
    <name type="scientific">Cellulomonas terrae</name>
    <dbReference type="NCBI Taxonomy" id="311234"/>
    <lineage>
        <taxon>Bacteria</taxon>
        <taxon>Bacillati</taxon>
        <taxon>Actinomycetota</taxon>
        <taxon>Actinomycetes</taxon>
        <taxon>Micrococcales</taxon>
        <taxon>Cellulomonadaceae</taxon>
        <taxon>Cellulomonas</taxon>
    </lineage>
</organism>
<keyword evidence="1" id="KW-0472">Membrane</keyword>
<dbReference type="PANTHER" id="PTHR30572:SF4">
    <property type="entry name" value="ABC TRANSPORTER PERMEASE YTRF"/>
    <property type="match status" value="1"/>
</dbReference>
<feature type="transmembrane region" description="Helical" evidence="1">
    <location>
        <begin position="920"/>
        <end position="939"/>
    </location>
</feature>
<feature type="transmembrane region" description="Helical" evidence="1">
    <location>
        <begin position="305"/>
        <end position="327"/>
    </location>
</feature>
<feature type="transmembrane region" description="Helical" evidence="1">
    <location>
        <begin position="974"/>
        <end position="996"/>
    </location>
</feature>
<dbReference type="InterPro" id="IPR050250">
    <property type="entry name" value="Macrolide_Exporter_MacB"/>
</dbReference>
<evidence type="ECO:0000313" key="3">
    <source>
        <dbReference type="Proteomes" id="UP000321049"/>
    </source>
</evidence>
<comment type="caution">
    <text evidence="2">The sequence shown here is derived from an EMBL/GenBank/DDBJ whole genome shotgun (WGS) entry which is preliminary data.</text>
</comment>
<keyword evidence="1" id="KW-0812">Transmembrane</keyword>
<name>A0A511JJT2_9CELL</name>
<feature type="transmembrane region" description="Helical" evidence="1">
    <location>
        <begin position="467"/>
        <end position="487"/>
    </location>
</feature>
<gene>
    <name evidence="2" type="ORF">CTE05_17120</name>
</gene>
<evidence type="ECO:0000256" key="1">
    <source>
        <dbReference type="SAM" id="Phobius"/>
    </source>
</evidence>
<feature type="transmembrane region" description="Helical" evidence="1">
    <location>
        <begin position="1016"/>
        <end position="1044"/>
    </location>
</feature>
<evidence type="ECO:0008006" key="4">
    <source>
        <dbReference type="Google" id="ProtNLM"/>
    </source>
</evidence>
<feature type="transmembrane region" description="Helical" evidence="1">
    <location>
        <begin position="394"/>
        <end position="417"/>
    </location>
</feature>
<dbReference type="GO" id="GO:0022857">
    <property type="term" value="F:transmembrane transporter activity"/>
    <property type="evidence" value="ECO:0007669"/>
    <property type="project" value="TreeGrafter"/>
</dbReference>
<accession>A0A511JJT2</accession>
<protein>
    <recommendedName>
        <fullName evidence="4">ABC3 transporter permease protein domain-containing protein</fullName>
    </recommendedName>
</protein>
<dbReference type="GO" id="GO:0005886">
    <property type="term" value="C:plasma membrane"/>
    <property type="evidence" value="ECO:0007669"/>
    <property type="project" value="TreeGrafter"/>
</dbReference>
<feature type="transmembrane region" description="Helical" evidence="1">
    <location>
        <begin position="348"/>
        <end position="374"/>
    </location>
</feature>
<dbReference type="PANTHER" id="PTHR30572">
    <property type="entry name" value="MEMBRANE COMPONENT OF TRANSPORTER-RELATED"/>
    <property type="match status" value="1"/>
</dbReference>
<keyword evidence="3" id="KW-1185">Reference proteome</keyword>
<evidence type="ECO:0000313" key="2">
    <source>
        <dbReference type="EMBL" id="GEL98165.1"/>
    </source>
</evidence>